<keyword evidence="1" id="KW-0051">Antiviral defense</keyword>
<name>A0A2R7Y1H2_9CREN</name>
<feature type="domain" description="CRISPR type III-associated protein" evidence="2">
    <location>
        <begin position="126"/>
        <end position="327"/>
    </location>
</feature>
<dbReference type="Proteomes" id="UP000244093">
    <property type="component" value="Unassembled WGS sequence"/>
</dbReference>
<protein>
    <submittedName>
        <fullName evidence="3">Type III-B CRISPR module RAMP protein Cmr6</fullName>
    </submittedName>
</protein>
<evidence type="ECO:0000313" key="3">
    <source>
        <dbReference type="EMBL" id="PUA31289.1"/>
    </source>
</evidence>
<dbReference type="InterPro" id="IPR005537">
    <property type="entry name" value="RAMP_III_fam"/>
</dbReference>
<evidence type="ECO:0000256" key="1">
    <source>
        <dbReference type="ARBA" id="ARBA00023118"/>
    </source>
</evidence>
<evidence type="ECO:0000313" key="4">
    <source>
        <dbReference type="Proteomes" id="UP000244093"/>
    </source>
</evidence>
<gene>
    <name evidence="3" type="ORF">B7O98_09530</name>
</gene>
<comment type="caution">
    <text evidence="3">The sequence shown here is derived from an EMBL/GenBank/DDBJ whole genome shotgun (WGS) entry which is preliminary data.</text>
</comment>
<reference evidence="3 4" key="1">
    <citation type="journal article" date="2018" name="Syst. Appl. Microbiol.">
        <title>A new symbiotic nanoarchaeote (Candidatus Nanoclepta minutus) and its host (Zestosphaera tikiterensis gen. nov., sp. nov.) from a New Zealand hot spring.</title>
        <authorList>
            <person name="St John E."/>
            <person name="Liu Y."/>
            <person name="Podar M."/>
            <person name="Stott M.B."/>
            <person name="Meneghin J."/>
            <person name="Chen Z."/>
            <person name="Lagutin K."/>
            <person name="Mitchell K."/>
            <person name="Reysenbach A.L."/>
        </authorList>
    </citation>
    <scope>NUCLEOTIDE SEQUENCE [LARGE SCALE GENOMIC DNA]</scope>
    <source>
        <strain evidence="3">NZ3</strain>
    </source>
</reference>
<dbReference type="PANTHER" id="PTHR39965:SF1">
    <property type="entry name" value="CRISPR SYSTEM CMR SUBUNIT CMR6"/>
    <property type="match status" value="1"/>
</dbReference>
<organism evidence="3 4">
    <name type="scientific">Zestosphaera tikiterensis</name>
    <dbReference type="NCBI Taxonomy" id="1973259"/>
    <lineage>
        <taxon>Archaea</taxon>
        <taxon>Thermoproteota</taxon>
        <taxon>Thermoprotei</taxon>
        <taxon>Desulfurococcales</taxon>
        <taxon>Desulfurococcaceae</taxon>
        <taxon>Zestosphaera</taxon>
    </lineage>
</organism>
<sequence length="356" mass="39194">MLFLAFTHPQSKPYVNFGLSILSVYAEKVKHLFETAKAVRTGDEQRKVLDKLKEVKIEVLEELIKRASPIQSALNNIKAGLSTVNEHYALLVEGLKQLGYSVVEVEAALQDKGLVGVSGGSFHAIYEVGLTWDYIYDLPYIPASSVKGATRNWALRKCSELERGDLKRSCAEKVLDLFGAPEGEIYHRDEHEWFTQNFGDLKSAISFAGNVFVADAYPIDSGRGVIAHGLLVPDVMTPHYYRGGEVVVDEFEAEPVPIQYLAIAPGTRFKFVIGVKDFGATPNYVAELSSMLFGKQASSLTALVAGILANTLLEGVGAKTGKGYSYFTIEKAVVHRAGFGRRFMRGEYRRQAGESL</sequence>
<proteinExistence type="predicted"/>
<dbReference type="PANTHER" id="PTHR39965">
    <property type="entry name" value="CRISPR SYSTEM CMR SUBUNIT CMR6"/>
    <property type="match status" value="1"/>
</dbReference>
<dbReference type="AlphaFoldDB" id="A0A2R7Y1H2"/>
<dbReference type="NCBIfam" id="TIGR01898">
    <property type="entry name" value="cas_TM1791_cmr6"/>
    <property type="match status" value="1"/>
</dbReference>
<dbReference type="Pfam" id="PF03787">
    <property type="entry name" value="RAMPs"/>
    <property type="match status" value="1"/>
</dbReference>
<dbReference type="GO" id="GO:0051607">
    <property type="term" value="P:defense response to virus"/>
    <property type="evidence" value="ECO:0007669"/>
    <property type="project" value="UniProtKB-KW"/>
</dbReference>
<dbReference type="EMBL" id="NBVN01000015">
    <property type="protein sequence ID" value="PUA31289.1"/>
    <property type="molecule type" value="Genomic_DNA"/>
</dbReference>
<accession>A0A2R7Y1H2</accession>
<dbReference type="InterPro" id="IPR010172">
    <property type="entry name" value="CRISPR-assoc_prot_TM1791"/>
</dbReference>
<evidence type="ECO:0000259" key="2">
    <source>
        <dbReference type="Pfam" id="PF03787"/>
    </source>
</evidence>